<keyword evidence="3" id="KW-1185">Reference proteome</keyword>
<dbReference type="AlphaFoldDB" id="L9WJU8"/>
<organism evidence="2 3">
    <name type="scientific">Natronorubrum bangense JCM 10635</name>
    <dbReference type="NCBI Taxonomy" id="1227500"/>
    <lineage>
        <taxon>Archaea</taxon>
        <taxon>Methanobacteriati</taxon>
        <taxon>Methanobacteriota</taxon>
        <taxon>Stenosarchaea group</taxon>
        <taxon>Halobacteria</taxon>
        <taxon>Halobacteriales</taxon>
        <taxon>Natrialbaceae</taxon>
        <taxon>Natronorubrum</taxon>
    </lineage>
</organism>
<gene>
    <name evidence="2" type="ORF">C494_06965</name>
</gene>
<protein>
    <submittedName>
        <fullName evidence="2">Uncharacterized protein</fullName>
    </submittedName>
</protein>
<sequence length="90" mass="9818">MSVAQITSDYENGIELSEIAPKRVCLGGRQSVANGPGHAVRTVVPRIVADETLFDWFVLDLFDIDVGRAAGDDFPEDSDNEQGNQDFDCT</sequence>
<feature type="region of interest" description="Disordered" evidence="1">
    <location>
        <begin position="70"/>
        <end position="90"/>
    </location>
</feature>
<comment type="caution">
    <text evidence="2">The sequence shown here is derived from an EMBL/GenBank/DDBJ whole genome shotgun (WGS) entry which is preliminary data.</text>
</comment>
<proteinExistence type="predicted"/>
<feature type="compositionally biased region" description="Polar residues" evidence="1">
    <location>
        <begin position="81"/>
        <end position="90"/>
    </location>
</feature>
<dbReference type="Proteomes" id="UP000011690">
    <property type="component" value="Unassembled WGS sequence"/>
</dbReference>
<evidence type="ECO:0000256" key="1">
    <source>
        <dbReference type="SAM" id="MobiDB-lite"/>
    </source>
</evidence>
<name>L9WJU8_9EURY</name>
<evidence type="ECO:0000313" key="2">
    <source>
        <dbReference type="EMBL" id="ELY49734.1"/>
    </source>
</evidence>
<evidence type="ECO:0000313" key="3">
    <source>
        <dbReference type="Proteomes" id="UP000011690"/>
    </source>
</evidence>
<reference evidence="2 3" key="1">
    <citation type="journal article" date="2014" name="PLoS Genet.">
        <title>Phylogenetically driven sequencing of extremely halophilic archaea reveals strategies for static and dynamic osmo-response.</title>
        <authorList>
            <person name="Becker E.A."/>
            <person name="Seitzer P.M."/>
            <person name="Tritt A."/>
            <person name="Larsen D."/>
            <person name="Krusor M."/>
            <person name="Yao A.I."/>
            <person name="Wu D."/>
            <person name="Madern D."/>
            <person name="Eisen J.A."/>
            <person name="Darling A.E."/>
            <person name="Facciotti M.T."/>
        </authorList>
    </citation>
    <scope>NUCLEOTIDE SEQUENCE [LARGE SCALE GENOMIC DNA]</scope>
    <source>
        <strain evidence="2 3">JCM 10635</strain>
    </source>
</reference>
<dbReference type="EMBL" id="AOHY01000016">
    <property type="protein sequence ID" value="ELY49734.1"/>
    <property type="molecule type" value="Genomic_DNA"/>
</dbReference>
<accession>L9WJU8</accession>